<dbReference type="GO" id="GO:0005829">
    <property type="term" value="C:cytosol"/>
    <property type="evidence" value="ECO:0007669"/>
    <property type="project" value="TreeGrafter"/>
</dbReference>
<dbReference type="Gene3D" id="1.10.10.200">
    <property type="match status" value="1"/>
</dbReference>
<evidence type="ECO:0000256" key="4">
    <source>
        <dbReference type="ARBA" id="ARBA00023125"/>
    </source>
</evidence>
<feature type="domain" description="TACO1/YebC-like N-terminal" evidence="8">
    <location>
        <begin position="5"/>
        <end position="77"/>
    </location>
</feature>
<accession>A0A1F4ZCS8</accession>
<dbReference type="EMBL" id="MEXN01000005">
    <property type="protein sequence ID" value="OGD03736.1"/>
    <property type="molecule type" value="Genomic_DNA"/>
</dbReference>
<dbReference type="InterPro" id="IPR017856">
    <property type="entry name" value="Integrase-like_N"/>
</dbReference>
<dbReference type="GO" id="GO:0006355">
    <property type="term" value="P:regulation of DNA-templated transcription"/>
    <property type="evidence" value="ECO:0007669"/>
    <property type="project" value="UniProtKB-UniRule"/>
</dbReference>
<dbReference type="Pfam" id="PF20772">
    <property type="entry name" value="TACO1_YebC_N"/>
    <property type="match status" value="1"/>
</dbReference>
<evidence type="ECO:0000256" key="6">
    <source>
        <dbReference type="HAMAP-Rule" id="MF_00693"/>
    </source>
</evidence>
<dbReference type="Gene3D" id="3.30.70.980">
    <property type="match status" value="2"/>
</dbReference>
<evidence type="ECO:0000259" key="7">
    <source>
        <dbReference type="Pfam" id="PF01709"/>
    </source>
</evidence>
<dbReference type="FunFam" id="1.10.10.200:FF:000002">
    <property type="entry name" value="Probable transcriptional regulatory protein CLM62_37755"/>
    <property type="match status" value="1"/>
</dbReference>
<reference evidence="9 10" key="1">
    <citation type="journal article" date="2016" name="Nat. Commun.">
        <title>Thousands of microbial genomes shed light on interconnected biogeochemical processes in an aquifer system.</title>
        <authorList>
            <person name="Anantharaman K."/>
            <person name="Brown C.T."/>
            <person name="Hug L.A."/>
            <person name="Sharon I."/>
            <person name="Castelle C.J."/>
            <person name="Probst A.J."/>
            <person name="Thomas B.C."/>
            <person name="Singh A."/>
            <person name="Wilkins M.J."/>
            <person name="Karaoz U."/>
            <person name="Brodie E.L."/>
            <person name="Williams K.H."/>
            <person name="Hubbard S.S."/>
            <person name="Banfield J.F."/>
        </authorList>
    </citation>
    <scope>NUCLEOTIDE SEQUENCE [LARGE SCALE GENOMIC DNA]</scope>
</reference>
<comment type="subcellular location">
    <subcellularLocation>
        <location evidence="6">Cytoplasm</location>
    </subcellularLocation>
</comment>
<protein>
    <recommendedName>
        <fullName evidence="6">Probable transcriptional regulatory protein A2989_03585</fullName>
    </recommendedName>
</protein>
<evidence type="ECO:0000259" key="8">
    <source>
        <dbReference type="Pfam" id="PF20772"/>
    </source>
</evidence>
<dbReference type="InterPro" id="IPR002876">
    <property type="entry name" value="Transcrip_reg_TACO1-like"/>
</dbReference>
<dbReference type="InterPro" id="IPR029072">
    <property type="entry name" value="YebC-like"/>
</dbReference>
<dbReference type="HAMAP" id="MF_00693">
    <property type="entry name" value="Transcrip_reg_TACO1"/>
    <property type="match status" value="1"/>
</dbReference>
<evidence type="ECO:0000313" key="10">
    <source>
        <dbReference type="Proteomes" id="UP000177080"/>
    </source>
</evidence>
<name>A0A1F4ZCS8_9BACT</name>
<dbReference type="AlphaFoldDB" id="A0A1F4ZCS8"/>
<evidence type="ECO:0000313" key="9">
    <source>
        <dbReference type="EMBL" id="OGD03736.1"/>
    </source>
</evidence>
<dbReference type="NCBIfam" id="TIGR01033">
    <property type="entry name" value="YebC/PmpR family DNA-binding transcriptional regulator"/>
    <property type="match status" value="1"/>
</dbReference>
<proteinExistence type="inferred from homology"/>
<dbReference type="PANTHER" id="PTHR12532:SF6">
    <property type="entry name" value="TRANSCRIPTIONAL REGULATORY PROTEIN YEBC-RELATED"/>
    <property type="match status" value="1"/>
</dbReference>
<evidence type="ECO:0000256" key="5">
    <source>
        <dbReference type="ARBA" id="ARBA00023163"/>
    </source>
</evidence>
<keyword evidence="2 6" id="KW-0963">Cytoplasm</keyword>
<evidence type="ECO:0000256" key="1">
    <source>
        <dbReference type="ARBA" id="ARBA00008724"/>
    </source>
</evidence>
<comment type="caution">
    <text evidence="9">The sequence shown here is derived from an EMBL/GenBank/DDBJ whole genome shotgun (WGS) entry which is preliminary data.</text>
</comment>
<comment type="similarity">
    <text evidence="1 6">Belongs to the TACO1 family.</text>
</comment>
<dbReference type="Pfam" id="PF01709">
    <property type="entry name" value="Transcrip_reg"/>
    <property type="match status" value="1"/>
</dbReference>
<keyword evidence="3 6" id="KW-0805">Transcription regulation</keyword>
<dbReference type="SUPFAM" id="SSF75625">
    <property type="entry name" value="YebC-like"/>
    <property type="match status" value="1"/>
</dbReference>
<dbReference type="STRING" id="1797259.A2989_03585"/>
<evidence type="ECO:0000256" key="2">
    <source>
        <dbReference type="ARBA" id="ARBA00022490"/>
    </source>
</evidence>
<dbReference type="GO" id="GO:0003677">
    <property type="term" value="F:DNA binding"/>
    <property type="evidence" value="ECO:0007669"/>
    <property type="project" value="UniProtKB-UniRule"/>
</dbReference>
<organism evidence="9 10">
    <name type="scientific">Candidatus Amesbacteria bacterium RIFCSPLOWO2_01_FULL_48_25</name>
    <dbReference type="NCBI Taxonomy" id="1797259"/>
    <lineage>
        <taxon>Bacteria</taxon>
        <taxon>Candidatus Amesiibacteriota</taxon>
    </lineage>
</organism>
<dbReference type="InterPro" id="IPR048300">
    <property type="entry name" value="TACO1_YebC-like_2nd/3rd_dom"/>
</dbReference>
<dbReference type="NCBIfam" id="NF009044">
    <property type="entry name" value="PRK12378.1"/>
    <property type="match status" value="1"/>
</dbReference>
<keyword evidence="4 6" id="KW-0238">DNA-binding</keyword>
<dbReference type="Proteomes" id="UP000177080">
    <property type="component" value="Unassembled WGS sequence"/>
</dbReference>
<keyword evidence="5 6" id="KW-0804">Transcription</keyword>
<evidence type="ECO:0000256" key="3">
    <source>
        <dbReference type="ARBA" id="ARBA00023015"/>
    </source>
</evidence>
<dbReference type="NCBIfam" id="NF001030">
    <property type="entry name" value="PRK00110.1"/>
    <property type="match status" value="1"/>
</dbReference>
<dbReference type="InterPro" id="IPR049083">
    <property type="entry name" value="TACO1_YebC_N"/>
</dbReference>
<dbReference type="InterPro" id="IPR026564">
    <property type="entry name" value="Transcrip_reg_TACO1-like_dom3"/>
</dbReference>
<sequence>MSGHSKWATIHRQKEIKDAKRGAIFTKLAANITVAVKSGGGIADPSQNFRLRLAIDKAKQFNMPKENVNRAIEKGMGGVLENTLTEVVYEGFAPGGVAVMIEVLTDNKLRAAQAVREVFDKNGGTMGSSGAVAYLFSQKGEIRIKNKELKDEDELRIIDLAVSEIVRGEDEWMIYCHPDQTFVIRDRLAGMGCEVVGAELVRLPETTVLVSDPGARVKIEKILEMLSELDDVQKVWTNYA</sequence>
<dbReference type="PANTHER" id="PTHR12532">
    <property type="entry name" value="TRANSLATIONAL ACTIVATOR OF CYTOCHROME C OXIDASE 1"/>
    <property type="match status" value="1"/>
</dbReference>
<feature type="domain" description="TACO1/YebC-like second and third" evidence="7">
    <location>
        <begin position="85"/>
        <end position="239"/>
    </location>
</feature>
<gene>
    <name evidence="9" type="ORF">A2989_03585</name>
</gene>